<protein>
    <recommendedName>
        <fullName evidence="3">F-box domain-containing protein</fullName>
    </recommendedName>
</protein>
<feature type="non-terminal residue" evidence="1">
    <location>
        <position position="105"/>
    </location>
</feature>
<dbReference type="AlphaFoldDB" id="A0AAV5W0L1"/>
<sequence>SFYFKVLLVVNKQQMETASDQERLTFPSLFQELPAELQFCIIKLSSEAAGTMRLVCKQWNSIVIGALYSPANLPPIGFLSIRLNANSMDVCFTLPANSAACFAKM</sequence>
<reference evidence="1" key="1">
    <citation type="submission" date="2023-10" db="EMBL/GenBank/DDBJ databases">
        <title>Genome assembly of Pristionchus species.</title>
        <authorList>
            <person name="Yoshida K."/>
            <person name="Sommer R.J."/>
        </authorList>
    </citation>
    <scope>NUCLEOTIDE SEQUENCE</scope>
    <source>
        <strain evidence="1">RS5133</strain>
    </source>
</reference>
<proteinExistence type="predicted"/>
<dbReference type="Proteomes" id="UP001432322">
    <property type="component" value="Unassembled WGS sequence"/>
</dbReference>
<comment type="caution">
    <text evidence="1">The sequence shown here is derived from an EMBL/GenBank/DDBJ whole genome shotgun (WGS) entry which is preliminary data.</text>
</comment>
<gene>
    <name evidence="1" type="ORF">PFISCL1PPCAC_16933</name>
</gene>
<feature type="non-terminal residue" evidence="1">
    <location>
        <position position="1"/>
    </location>
</feature>
<dbReference type="EMBL" id="BTSY01000004">
    <property type="protein sequence ID" value="GMT25636.1"/>
    <property type="molecule type" value="Genomic_DNA"/>
</dbReference>
<organism evidence="1 2">
    <name type="scientific">Pristionchus fissidentatus</name>
    <dbReference type="NCBI Taxonomy" id="1538716"/>
    <lineage>
        <taxon>Eukaryota</taxon>
        <taxon>Metazoa</taxon>
        <taxon>Ecdysozoa</taxon>
        <taxon>Nematoda</taxon>
        <taxon>Chromadorea</taxon>
        <taxon>Rhabditida</taxon>
        <taxon>Rhabditina</taxon>
        <taxon>Diplogasteromorpha</taxon>
        <taxon>Diplogasteroidea</taxon>
        <taxon>Neodiplogasteridae</taxon>
        <taxon>Pristionchus</taxon>
    </lineage>
</organism>
<name>A0AAV5W0L1_9BILA</name>
<evidence type="ECO:0000313" key="2">
    <source>
        <dbReference type="Proteomes" id="UP001432322"/>
    </source>
</evidence>
<evidence type="ECO:0008006" key="3">
    <source>
        <dbReference type="Google" id="ProtNLM"/>
    </source>
</evidence>
<keyword evidence="2" id="KW-1185">Reference proteome</keyword>
<accession>A0AAV5W0L1</accession>
<evidence type="ECO:0000313" key="1">
    <source>
        <dbReference type="EMBL" id="GMT25636.1"/>
    </source>
</evidence>